<keyword evidence="1" id="KW-1133">Transmembrane helix</keyword>
<protein>
    <submittedName>
        <fullName evidence="2">Na+-transporting oxaloacetate decarboxylase beta subunit</fullName>
    </submittedName>
</protein>
<dbReference type="Proteomes" id="UP000198625">
    <property type="component" value="Unassembled WGS sequence"/>
</dbReference>
<proteinExistence type="predicted"/>
<accession>A0A1H3KL29</accession>
<evidence type="ECO:0000256" key="1">
    <source>
        <dbReference type="SAM" id="Phobius"/>
    </source>
</evidence>
<dbReference type="Pfam" id="PF03977">
    <property type="entry name" value="OAD_beta"/>
    <property type="match status" value="1"/>
</dbReference>
<dbReference type="EMBL" id="FNQE01000002">
    <property type="protein sequence ID" value="SDY52730.1"/>
    <property type="molecule type" value="Genomic_DNA"/>
</dbReference>
<dbReference type="GO" id="GO:0006814">
    <property type="term" value="P:sodium ion transport"/>
    <property type="evidence" value="ECO:0007669"/>
    <property type="project" value="InterPro"/>
</dbReference>
<evidence type="ECO:0000313" key="2">
    <source>
        <dbReference type="EMBL" id="SDY52730.1"/>
    </source>
</evidence>
<dbReference type="RefSeq" id="WP_091726057.1">
    <property type="nucleotide sequence ID" value="NZ_FNQE01000002.1"/>
</dbReference>
<dbReference type="GO" id="GO:0016829">
    <property type="term" value="F:lyase activity"/>
    <property type="evidence" value="ECO:0007669"/>
    <property type="project" value="InterPro"/>
</dbReference>
<reference evidence="3" key="1">
    <citation type="submission" date="2016-10" db="EMBL/GenBank/DDBJ databases">
        <authorList>
            <person name="Varghese N."/>
            <person name="Submissions S."/>
        </authorList>
    </citation>
    <scope>NUCLEOTIDE SEQUENCE [LARGE SCALE GENOMIC DNA]</scope>
    <source>
        <strain evidence="3">DSM 21650</strain>
    </source>
</reference>
<evidence type="ECO:0000313" key="3">
    <source>
        <dbReference type="Proteomes" id="UP000198625"/>
    </source>
</evidence>
<gene>
    <name evidence="2" type="ORF">SAMN05660462_00224</name>
</gene>
<organism evidence="2 3">
    <name type="scientific">Proteiniborus ethanoligenes</name>
    <dbReference type="NCBI Taxonomy" id="415015"/>
    <lineage>
        <taxon>Bacteria</taxon>
        <taxon>Bacillati</taxon>
        <taxon>Bacillota</taxon>
        <taxon>Clostridia</taxon>
        <taxon>Eubacteriales</taxon>
        <taxon>Proteiniborus</taxon>
    </lineage>
</organism>
<keyword evidence="3" id="KW-1185">Reference proteome</keyword>
<name>A0A1H3KL29_9FIRM</name>
<dbReference type="InterPro" id="IPR005661">
    <property type="entry name" value="OadB_MmdB"/>
</dbReference>
<dbReference type="AlphaFoldDB" id="A0A1H3KL29"/>
<dbReference type="STRING" id="415015.SAMN05660462_00224"/>
<keyword evidence="1" id="KW-0472">Membrane</keyword>
<keyword evidence="1" id="KW-0812">Transmembrane</keyword>
<feature type="transmembrane region" description="Helical" evidence="1">
    <location>
        <begin position="9"/>
        <end position="31"/>
    </location>
</feature>
<feature type="transmembrane region" description="Helical" evidence="1">
    <location>
        <begin position="69"/>
        <end position="89"/>
    </location>
</feature>
<sequence>MRKDKLTKIVAVLTVITGLITVIRLGFNFLLPMYLSYKLNKDVNNASSIGIIGGADGPTAIFIASQPSFNLAIGIFSLLTIAGIIYLFIVKRSMK</sequence>